<comment type="caution">
    <text evidence="1">The sequence shown here is derived from an EMBL/GenBank/DDBJ whole genome shotgun (WGS) entry which is preliminary data.</text>
</comment>
<name>A0AAW8Q1A9_VIBPH</name>
<proteinExistence type="predicted"/>
<reference evidence="1" key="1">
    <citation type="submission" date="2023-06" db="EMBL/GenBank/DDBJ databases">
        <title>Genomic Diversity of Vibrio spp. and Metagenomic Analysis of Pathogens in Florida Gulf Coastal Waters Following Hurricane Ian.</title>
        <authorList>
            <person name="Brumfield K.D."/>
        </authorList>
    </citation>
    <scope>NUCLEOTIDE SEQUENCE</scope>
    <source>
        <strain evidence="1">WBS2B-138</strain>
    </source>
</reference>
<dbReference type="RefSeq" id="WP_311020339.1">
    <property type="nucleotide sequence ID" value="NZ_JAUHGG010000003.1"/>
</dbReference>
<accession>A0AAW8Q1A9</accession>
<dbReference type="EMBL" id="JAUHGG010000003">
    <property type="protein sequence ID" value="MDS1821449.1"/>
    <property type="molecule type" value="Genomic_DNA"/>
</dbReference>
<evidence type="ECO:0000313" key="2">
    <source>
        <dbReference type="Proteomes" id="UP001253193"/>
    </source>
</evidence>
<sequence>MKTNGLTYKAFLNDQSYWGKDTYYDDVLVWIDGEELTPDTDPQTISDTAKVVIETGFIMSHEKKADGTSLTNFFKGWLKTQDTTTKLVMVPTEKENEFKDLMKQHGFKVM</sequence>
<dbReference type="AlphaFoldDB" id="A0AAW8Q1A9"/>
<dbReference type="Proteomes" id="UP001253193">
    <property type="component" value="Unassembled WGS sequence"/>
</dbReference>
<evidence type="ECO:0000313" key="1">
    <source>
        <dbReference type="EMBL" id="MDS1821449.1"/>
    </source>
</evidence>
<protein>
    <submittedName>
        <fullName evidence="1">Uncharacterized protein</fullName>
    </submittedName>
</protein>
<gene>
    <name evidence="1" type="ORF">QX249_12325</name>
</gene>
<organism evidence="1 2">
    <name type="scientific">Vibrio parahaemolyticus</name>
    <dbReference type="NCBI Taxonomy" id="670"/>
    <lineage>
        <taxon>Bacteria</taxon>
        <taxon>Pseudomonadati</taxon>
        <taxon>Pseudomonadota</taxon>
        <taxon>Gammaproteobacteria</taxon>
        <taxon>Vibrionales</taxon>
        <taxon>Vibrionaceae</taxon>
        <taxon>Vibrio</taxon>
    </lineage>
</organism>